<organism evidence="2 3">
    <name type="scientific">Pseudomonas syringae pv. maculicola</name>
    <dbReference type="NCBI Taxonomy" id="59511"/>
    <lineage>
        <taxon>Bacteria</taxon>
        <taxon>Pseudomonadati</taxon>
        <taxon>Pseudomonadota</taxon>
        <taxon>Gammaproteobacteria</taxon>
        <taxon>Pseudomonadales</taxon>
        <taxon>Pseudomonadaceae</taxon>
        <taxon>Pseudomonas</taxon>
    </lineage>
</organism>
<dbReference type="EMBL" id="RBUQ01000214">
    <property type="protein sequence ID" value="RMV34764.1"/>
    <property type="molecule type" value="Genomic_DNA"/>
</dbReference>
<evidence type="ECO:0000313" key="3">
    <source>
        <dbReference type="Proteomes" id="UP000271631"/>
    </source>
</evidence>
<comment type="caution">
    <text evidence="2">The sequence shown here is derived from an EMBL/GenBank/DDBJ whole genome shotgun (WGS) entry which is preliminary data.</text>
</comment>
<dbReference type="Pfam" id="PF07238">
    <property type="entry name" value="PilZ"/>
    <property type="match status" value="1"/>
</dbReference>
<accession>A0A3M6BV43</accession>
<name>A0A3M6BV43_PSEYM</name>
<reference evidence="2 3" key="1">
    <citation type="submission" date="2018-08" db="EMBL/GenBank/DDBJ databases">
        <title>Recombination of ecologically and evolutionarily significant loci maintains genetic cohesion in the Pseudomonas syringae species complex.</title>
        <authorList>
            <person name="Dillon M."/>
            <person name="Thakur S."/>
            <person name="Almeida R.N.D."/>
            <person name="Weir B.S."/>
            <person name="Guttman D.S."/>
        </authorList>
    </citation>
    <scope>NUCLEOTIDE SEQUENCE [LARGE SCALE GENOMIC DNA]</scope>
    <source>
        <strain evidence="2 3">ICMP 11281</strain>
    </source>
</reference>
<dbReference type="GO" id="GO:0035438">
    <property type="term" value="F:cyclic-di-GMP binding"/>
    <property type="evidence" value="ECO:0007669"/>
    <property type="project" value="InterPro"/>
</dbReference>
<dbReference type="Proteomes" id="UP000271631">
    <property type="component" value="Unassembled WGS sequence"/>
</dbReference>
<feature type="domain" description="PilZ" evidence="1">
    <location>
        <begin position="74"/>
        <end position="174"/>
    </location>
</feature>
<evidence type="ECO:0000313" key="2">
    <source>
        <dbReference type="EMBL" id="RMV34764.1"/>
    </source>
</evidence>
<gene>
    <name evidence="2" type="ORF">ALP13_100466</name>
</gene>
<protein>
    <submittedName>
        <fullName evidence="2">PilZ-domain protein</fullName>
    </submittedName>
</protein>
<proteinExistence type="predicted"/>
<sequence>MRFKVVTLVWMAGVVFGWIKKKSDLGCVYQRTNCNELLQSVPGAFAIEVLGKKTVLGERNIGLGRQPAMHKERKIERHQLQDYLQVFNRHTGKPVGCLGNVSGEGLMLISDLPVLVGAKFDLCLKLPGNTVGQTLEVSAKCLWCHEDETPGSYDSGFELSQVSAEYLDFIRLLQRYFCFYPSYEASA</sequence>
<dbReference type="InterPro" id="IPR009875">
    <property type="entry name" value="PilZ_domain"/>
</dbReference>
<dbReference type="AlphaFoldDB" id="A0A3M6BV43"/>
<evidence type="ECO:0000259" key="1">
    <source>
        <dbReference type="Pfam" id="PF07238"/>
    </source>
</evidence>